<dbReference type="Proteomes" id="UP000292082">
    <property type="component" value="Unassembled WGS sequence"/>
</dbReference>
<evidence type="ECO:0000313" key="2">
    <source>
        <dbReference type="EMBL" id="TBU63299.1"/>
    </source>
</evidence>
<dbReference type="EMBL" id="ML145090">
    <property type="protein sequence ID" value="TBU63299.1"/>
    <property type="molecule type" value="Genomic_DNA"/>
</dbReference>
<gene>
    <name evidence="2" type="ORF">BD310DRAFT_917183</name>
</gene>
<keyword evidence="3" id="KW-1185">Reference proteome</keyword>
<sequence>MDRPCVRRNDSSLSRADHRDHNGLRPLRVERVRGAAPRPGWPLCGRRYGEVRRNRPLCTMLDGILAAYSRPAITLWITGWAVDNDDRGTDGNKLGMVSALKSYFPEVAKR</sequence>
<organism evidence="2 3">
    <name type="scientific">Dichomitus squalens</name>
    <dbReference type="NCBI Taxonomy" id="114155"/>
    <lineage>
        <taxon>Eukaryota</taxon>
        <taxon>Fungi</taxon>
        <taxon>Dikarya</taxon>
        <taxon>Basidiomycota</taxon>
        <taxon>Agaricomycotina</taxon>
        <taxon>Agaricomycetes</taxon>
        <taxon>Polyporales</taxon>
        <taxon>Polyporaceae</taxon>
        <taxon>Dichomitus</taxon>
    </lineage>
</organism>
<dbReference type="AlphaFoldDB" id="A0A4Q9Q7B0"/>
<feature type="region of interest" description="Disordered" evidence="1">
    <location>
        <begin position="1"/>
        <end position="25"/>
    </location>
</feature>
<proteinExistence type="predicted"/>
<evidence type="ECO:0000256" key="1">
    <source>
        <dbReference type="SAM" id="MobiDB-lite"/>
    </source>
</evidence>
<accession>A0A4Q9Q7B0</accession>
<reference evidence="2 3" key="1">
    <citation type="submission" date="2019-01" db="EMBL/GenBank/DDBJ databases">
        <title>Draft genome sequences of three monokaryotic isolates of the white-rot basidiomycete fungus Dichomitus squalens.</title>
        <authorList>
            <consortium name="DOE Joint Genome Institute"/>
            <person name="Lopez S.C."/>
            <person name="Andreopoulos B."/>
            <person name="Pangilinan J."/>
            <person name="Lipzen A."/>
            <person name="Riley R."/>
            <person name="Ahrendt S."/>
            <person name="Ng V."/>
            <person name="Barry K."/>
            <person name="Daum C."/>
            <person name="Grigoriev I.V."/>
            <person name="Hilden K.S."/>
            <person name="Makela M.R."/>
            <person name="de Vries R.P."/>
        </authorList>
    </citation>
    <scope>NUCLEOTIDE SEQUENCE [LARGE SCALE GENOMIC DNA]</scope>
    <source>
        <strain evidence="2 3">CBS 464.89</strain>
    </source>
</reference>
<protein>
    <submittedName>
        <fullName evidence="2">Uncharacterized protein</fullName>
    </submittedName>
</protein>
<evidence type="ECO:0000313" key="3">
    <source>
        <dbReference type="Proteomes" id="UP000292082"/>
    </source>
</evidence>
<name>A0A4Q9Q7B0_9APHY</name>